<dbReference type="Proteomes" id="UP000696413">
    <property type="component" value="Unassembled WGS sequence"/>
</dbReference>
<keyword evidence="3 6" id="KW-0812">Transmembrane</keyword>
<feature type="transmembrane region" description="Helical" evidence="6">
    <location>
        <begin position="220"/>
        <end position="241"/>
    </location>
</feature>
<dbReference type="InterPro" id="IPR008457">
    <property type="entry name" value="Cu-R_CopD_dom"/>
</dbReference>
<accession>A0ABS6HRD7</accession>
<evidence type="ECO:0000256" key="3">
    <source>
        <dbReference type="ARBA" id="ARBA00022692"/>
    </source>
</evidence>
<comment type="caution">
    <text evidence="8">The sequence shown here is derived from an EMBL/GenBank/DDBJ whole genome shotgun (WGS) entry which is preliminary data.</text>
</comment>
<dbReference type="RefSeq" id="WP_214395380.1">
    <property type="nucleotide sequence ID" value="NZ_JAHBOL010000015.1"/>
</dbReference>
<feature type="domain" description="Copper resistance protein D" evidence="7">
    <location>
        <begin position="214"/>
        <end position="314"/>
    </location>
</feature>
<feature type="transmembrane region" description="Helical" evidence="6">
    <location>
        <begin position="12"/>
        <end position="32"/>
    </location>
</feature>
<proteinExistence type="predicted"/>
<protein>
    <submittedName>
        <fullName evidence="8">CopD family protein</fullName>
    </submittedName>
</protein>
<keyword evidence="2" id="KW-1003">Cell membrane</keyword>
<gene>
    <name evidence="8" type="ORF">KL859_20230</name>
</gene>
<comment type="subcellular location">
    <subcellularLocation>
        <location evidence="1">Cell membrane</location>
        <topology evidence="1">Multi-pass membrane protein</topology>
    </subcellularLocation>
</comment>
<feature type="transmembrane region" description="Helical" evidence="6">
    <location>
        <begin position="297"/>
        <end position="316"/>
    </location>
</feature>
<evidence type="ECO:0000256" key="2">
    <source>
        <dbReference type="ARBA" id="ARBA00022475"/>
    </source>
</evidence>
<reference evidence="8 9" key="1">
    <citation type="submission" date="2021-05" db="EMBL/GenBank/DDBJ databases">
        <title>Draft Genome Sequences of Clinical Respiratory Isolates of Mycobacterium goodii Recovered in Ireland.</title>
        <authorList>
            <person name="Flanagan P.R."/>
            <person name="Mok S."/>
            <person name="Roycroft E."/>
            <person name="Rogers T.R."/>
            <person name="Fitzgibbon M."/>
        </authorList>
    </citation>
    <scope>NUCLEOTIDE SEQUENCE [LARGE SCALE GENOMIC DNA]</scope>
    <source>
        <strain evidence="8 9">14IE55</strain>
    </source>
</reference>
<feature type="transmembrane region" description="Helical" evidence="6">
    <location>
        <begin position="154"/>
        <end position="173"/>
    </location>
</feature>
<dbReference type="PANTHER" id="PTHR34820">
    <property type="entry name" value="INNER MEMBRANE PROTEIN YEBZ"/>
    <property type="match status" value="1"/>
</dbReference>
<sequence>MGGPATVVTRRSVAGGGLVVAAATVVAWALAYPQSPMGGAMVRAVADSAAVVTLGLASVPLLDDVRHRADLTRTAARPLVLAAAVWAVAELVRLAVVAAQAAGLSVQHVGVRTVAEFAWYTTVGRSGLVSIVAALAVCGVALAAQRSTTTPAAAAVYATIGITAAGVAARTLAGHLAESPFGGLAVAVHALAAALWCGMLAALVLTVTHRGQWARVLPRFSQLALGCVAVLLVAGIVGSFVRLQSPVDLATTGYGRLLTAKIVVTAGLMVIAWRNRAGWLPAARAHRSSAGLSQRRSLIELAVMTVTVTFAAALAVTG</sequence>
<feature type="transmembrane region" description="Helical" evidence="6">
    <location>
        <begin position="44"/>
        <end position="62"/>
    </location>
</feature>
<keyword evidence="9" id="KW-1185">Reference proteome</keyword>
<evidence type="ECO:0000313" key="8">
    <source>
        <dbReference type="EMBL" id="MBU8825186.1"/>
    </source>
</evidence>
<evidence type="ECO:0000313" key="9">
    <source>
        <dbReference type="Proteomes" id="UP000696413"/>
    </source>
</evidence>
<dbReference type="EMBL" id="JAHBOM010000015">
    <property type="protein sequence ID" value="MBU8825186.1"/>
    <property type="molecule type" value="Genomic_DNA"/>
</dbReference>
<feature type="transmembrane region" description="Helical" evidence="6">
    <location>
        <begin position="253"/>
        <end position="273"/>
    </location>
</feature>
<keyword evidence="5 6" id="KW-0472">Membrane</keyword>
<dbReference type="InterPro" id="IPR032694">
    <property type="entry name" value="CopC/D"/>
</dbReference>
<organism evidence="8 9">
    <name type="scientific">Mycolicibacterium goodii</name>
    <name type="common">Mycobacterium goodii</name>
    <dbReference type="NCBI Taxonomy" id="134601"/>
    <lineage>
        <taxon>Bacteria</taxon>
        <taxon>Bacillati</taxon>
        <taxon>Actinomycetota</taxon>
        <taxon>Actinomycetes</taxon>
        <taxon>Mycobacteriales</taxon>
        <taxon>Mycobacteriaceae</taxon>
        <taxon>Mycolicibacterium</taxon>
    </lineage>
</organism>
<evidence type="ECO:0000256" key="6">
    <source>
        <dbReference type="SAM" id="Phobius"/>
    </source>
</evidence>
<evidence type="ECO:0000256" key="5">
    <source>
        <dbReference type="ARBA" id="ARBA00023136"/>
    </source>
</evidence>
<feature type="transmembrane region" description="Helical" evidence="6">
    <location>
        <begin position="185"/>
        <end position="208"/>
    </location>
</feature>
<evidence type="ECO:0000256" key="1">
    <source>
        <dbReference type="ARBA" id="ARBA00004651"/>
    </source>
</evidence>
<feature type="transmembrane region" description="Helical" evidence="6">
    <location>
        <begin position="117"/>
        <end position="142"/>
    </location>
</feature>
<name>A0ABS6HRD7_MYCGD</name>
<feature type="transmembrane region" description="Helical" evidence="6">
    <location>
        <begin position="74"/>
        <end position="97"/>
    </location>
</feature>
<dbReference type="PANTHER" id="PTHR34820:SF4">
    <property type="entry name" value="INNER MEMBRANE PROTEIN YEBZ"/>
    <property type="match status" value="1"/>
</dbReference>
<dbReference type="Pfam" id="PF05425">
    <property type="entry name" value="CopD"/>
    <property type="match status" value="1"/>
</dbReference>
<evidence type="ECO:0000259" key="7">
    <source>
        <dbReference type="Pfam" id="PF05425"/>
    </source>
</evidence>
<evidence type="ECO:0000256" key="4">
    <source>
        <dbReference type="ARBA" id="ARBA00022989"/>
    </source>
</evidence>
<keyword evidence="4 6" id="KW-1133">Transmembrane helix</keyword>